<feature type="transmembrane region" description="Helical" evidence="6">
    <location>
        <begin position="150"/>
        <end position="170"/>
    </location>
</feature>
<feature type="domain" description="EamA" evidence="7">
    <location>
        <begin position="147"/>
        <end position="280"/>
    </location>
</feature>
<protein>
    <submittedName>
        <fullName evidence="8">Membrane protein, putative permease (EamA domain), type 5</fullName>
    </submittedName>
</protein>
<dbReference type="InterPro" id="IPR051258">
    <property type="entry name" value="Diverse_Substrate_Transporter"/>
</dbReference>
<sequence length="306" mass="33942">MNRLKTKEFRADIALIFVALVWGATFLPMAGATATNGVFTILFWRFLISFLLMSAFTLKFRKFDPNSVKYGIILGLFLFCGFSAQTFAFKFTYSGAVAFISGLNVVIVPFLMFLLFRQRIYVYSFVGIFLGALGLYFLSNARFGLSFGELLSVVCAFAWALHIIFTSIFVKRCELFMLINTQFAVVCVLSLIFAFIFEGGATPNLDYAFYKAMVISIVFATLFGFIMQHLMLRYTSPVKAALIFTLEPVSAGVLGYFVGGEHLNSVQILGAAIILAGIVISELGSYYKSKRIGFSQMASTQSPQNG</sequence>
<dbReference type="Proteomes" id="UP000006380">
    <property type="component" value="Chromosome"/>
</dbReference>
<dbReference type="HOGENOM" id="CLU_033863_21_0_7"/>
<keyword evidence="2" id="KW-1003">Cell membrane</keyword>
<feature type="transmembrane region" description="Helical" evidence="6">
    <location>
        <begin position="120"/>
        <end position="138"/>
    </location>
</feature>
<feature type="transmembrane region" description="Helical" evidence="6">
    <location>
        <begin position="12"/>
        <end position="31"/>
    </location>
</feature>
<accession>A7GW30</accession>
<feature type="transmembrane region" description="Helical" evidence="6">
    <location>
        <begin position="37"/>
        <end position="58"/>
    </location>
</feature>
<feature type="transmembrane region" description="Helical" evidence="6">
    <location>
        <begin position="240"/>
        <end position="259"/>
    </location>
</feature>
<evidence type="ECO:0000256" key="3">
    <source>
        <dbReference type="ARBA" id="ARBA00022692"/>
    </source>
</evidence>
<feature type="transmembrane region" description="Helical" evidence="6">
    <location>
        <begin position="70"/>
        <end position="89"/>
    </location>
</feature>
<organism evidence="8 9">
    <name type="scientific">Campylobacter curvus (strain 525.92)</name>
    <dbReference type="NCBI Taxonomy" id="360105"/>
    <lineage>
        <taxon>Bacteria</taxon>
        <taxon>Pseudomonadati</taxon>
        <taxon>Campylobacterota</taxon>
        <taxon>Epsilonproteobacteria</taxon>
        <taxon>Campylobacterales</taxon>
        <taxon>Campylobacteraceae</taxon>
        <taxon>Campylobacter</taxon>
    </lineage>
</organism>
<name>A7GW30_CAMC5</name>
<evidence type="ECO:0000256" key="1">
    <source>
        <dbReference type="ARBA" id="ARBA00004651"/>
    </source>
</evidence>
<evidence type="ECO:0000259" key="7">
    <source>
        <dbReference type="Pfam" id="PF00892"/>
    </source>
</evidence>
<dbReference type="STRING" id="360105.CCV52592_1480"/>
<dbReference type="PANTHER" id="PTHR42920">
    <property type="entry name" value="OS03G0707200 PROTEIN-RELATED"/>
    <property type="match status" value="1"/>
</dbReference>
<evidence type="ECO:0000313" key="8">
    <source>
        <dbReference type="EMBL" id="EAU00598.1"/>
    </source>
</evidence>
<dbReference type="RefSeq" id="WP_011991698.1">
    <property type="nucleotide sequence ID" value="NC_009715.2"/>
</dbReference>
<keyword evidence="4 6" id="KW-1133">Transmembrane helix</keyword>
<proteinExistence type="predicted"/>
<feature type="transmembrane region" description="Helical" evidence="6">
    <location>
        <begin position="265"/>
        <end position="287"/>
    </location>
</feature>
<dbReference type="GO" id="GO:0005886">
    <property type="term" value="C:plasma membrane"/>
    <property type="evidence" value="ECO:0007669"/>
    <property type="project" value="UniProtKB-SubCell"/>
</dbReference>
<evidence type="ECO:0000256" key="6">
    <source>
        <dbReference type="SAM" id="Phobius"/>
    </source>
</evidence>
<keyword evidence="5 6" id="KW-0472">Membrane</keyword>
<keyword evidence="9" id="KW-1185">Reference proteome</keyword>
<dbReference type="SUPFAM" id="SSF103481">
    <property type="entry name" value="Multidrug resistance efflux transporter EmrE"/>
    <property type="match status" value="2"/>
</dbReference>
<feature type="transmembrane region" description="Helical" evidence="6">
    <location>
        <begin position="95"/>
        <end position="115"/>
    </location>
</feature>
<dbReference type="PANTHER" id="PTHR42920:SF5">
    <property type="entry name" value="EAMA DOMAIN-CONTAINING PROTEIN"/>
    <property type="match status" value="1"/>
</dbReference>
<keyword evidence="3 6" id="KW-0812">Transmembrane</keyword>
<dbReference type="KEGG" id="ccv:CCV52592_1480"/>
<reference evidence="8" key="1">
    <citation type="submission" date="2016-07" db="EMBL/GenBank/DDBJ databases">
        <title>Comparative genomics of the Campylobacter concisus group.</title>
        <authorList>
            <person name="Miller W.G."/>
            <person name="Yee E."/>
            <person name="Chapman M.H."/>
            <person name="Huynh S."/>
            <person name="Bono J.L."/>
            <person name="On S.L.W."/>
            <person name="StLeger J."/>
            <person name="Foster G."/>
            <person name="Parker C.T."/>
        </authorList>
    </citation>
    <scope>NUCLEOTIDE SEQUENCE</scope>
    <source>
        <strain evidence="8">525.92</strain>
    </source>
</reference>
<evidence type="ECO:0000256" key="5">
    <source>
        <dbReference type="ARBA" id="ARBA00023136"/>
    </source>
</evidence>
<feature type="domain" description="EamA" evidence="7">
    <location>
        <begin position="11"/>
        <end position="139"/>
    </location>
</feature>
<gene>
    <name evidence="8" type="ORF">CCV52592_1480</name>
</gene>
<feature type="transmembrane region" description="Helical" evidence="6">
    <location>
        <begin position="209"/>
        <end position="228"/>
    </location>
</feature>
<dbReference type="InterPro" id="IPR037185">
    <property type="entry name" value="EmrE-like"/>
</dbReference>
<dbReference type="OrthoDB" id="9804865at2"/>
<evidence type="ECO:0000313" key="9">
    <source>
        <dbReference type="Proteomes" id="UP000006380"/>
    </source>
</evidence>
<dbReference type="EMBL" id="CP000767">
    <property type="protein sequence ID" value="EAU00598.1"/>
    <property type="molecule type" value="Genomic_DNA"/>
</dbReference>
<comment type="subcellular location">
    <subcellularLocation>
        <location evidence="1">Cell membrane</location>
        <topology evidence="1">Multi-pass membrane protein</topology>
    </subcellularLocation>
</comment>
<feature type="transmembrane region" description="Helical" evidence="6">
    <location>
        <begin position="177"/>
        <end position="197"/>
    </location>
</feature>
<dbReference type="InterPro" id="IPR000620">
    <property type="entry name" value="EamA_dom"/>
</dbReference>
<evidence type="ECO:0000256" key="4">
    <source>
        <dbReference type="ARBA" id="ARBA00022989"/>
    </source>
</evidence>
<dbReference type="Pfam" id="PF00892">
    <property type="entry name" value="EamA"/>
    <property type="match status" value="2"/>
</dbReference>
<evidence type="ECO:0000256" key="2">
    <source>
        <dbReference type="ARBA" id="ARBA00022475"/>
    </source>
</evidence>
<dbReference type="AlphaFoldDB" id="A7GW30"/>